<accession>A0A0C1ZLS9</accession>
<dbReference type="Proteomes" id="UP000031599">
    <property type="component" value="Unassembled WGS sequence"/>
</dbReference>
<evidence type="ECO:0000313" key="1">
    <source>
        <dbReference type="EMBL" id="KIG11718.1"/>
    </source>
</evidence>
<comment type="caution">
    <text evidence="1">The sequence shown here is derived from an EMBL/GenBank/DDBJ whole genome shotgun (WGS) entry which is preliminary data.</text>
</comment>
<sequence length="413" mass="44686">MLVASSWFALPACKPGDDSLSTAAIELIPAEIQGIYGRAPTDAPGMVVTASGLELPQMKLTIHAGKMEGSTVRVERATLKWDKLDAKTCNGTISRQGDRLLMTLYDSENAEAKCESTLDAAWSRWESLDELPSMIQGRYGALLIEAKGMRLDLDWAHAQFQATTIRELPGSNDERAELLIADAKIIDEDADGVTHEFECSGTMTLADGRLTTDFWVPARLVPQPGSERAQDPEVQAQHSANEQACDNWDGSAAKWVTSLERLPKQTIASGPLSLSISAEQVVLDSPDLRCEQALWRTESVDASGGWSGHGRAGGERMTLAKAAPTRVSDDCKLKLRIWCEAQEGGDRAAIDAESEPDEHVAACMDFTEHGLCPAAITVRAISDVRYKVNVDPPTFNAIACVDPTGEFSLGDKN</sequence>
<gene>
    <name evidence="1" type="ORF">DB30_02609</name>
</gene>
<organism evidence="1 2">
    <name type="scientific">Enhygromyxa salina</name>
    <dbReference type="NCBI Taxonomy" id="215803"/>
    <lineage>
        <taxon>Bacteria</taxon>
        <taxon>Pseudomonadati</taxon>
        <taxon>Myxococcota</taxon>
        <taxon>Polyangia</taxon>
        <taxon>Nannocystales</taxon>
        <taxon>Nannocystaceae</taxon>
        <taxon>Enhygromyxa</taxon>
    </lineage>
</organism>
<protein>
    <submittedName>
        <fullName evidence="1">Uncharacterized protein</fullName>
    </submittedName>
</protein>
<dbReference type="EMBL" id="JMCC02000192">
    <property type="protein sequence ID" value="KIG11718.1"/>
    <property type="molecule type" value="Genomic_DNA"/>
</dbReference>
<evidence type="ECO:0000313" key="2">
    <source>
        <dbReference type="Proteomes" id="UP000031599"/>
    </source>
</evidence>
<proteinExistence type="predicted"/>
<dbReference type="AlphaFoldDB" id="A0A0C1ZLS9"/>
<name>A0A0C1ZLS9_9BACT</name>
<reference evidence="1 2" key="1">
    <citation type="submission" date="2014-12" db="EMBL/GenBank/DDBJ databases">
        <title>Genome assembly of Enhygromyxa salina DSM 15201.</title>
        <authorList>
            <person name="Sharma G."/>
            <person name="Subramanian S."/>
        </authorList>
    </citation>
    <scope>NUCLEOTIDE SEQUENCE [LARGE SCALE GENOMIC DNA]</scope>
    <source>
        <strain evidence="1 2">DSM 15201</strain>
    </source>
</reference>